<evidence type="ECO:0000313" key="4">
    <source>
        <dbReference type="Proteomes" id="UP000008229"/>
    </source>
</evidence>
<proteinExistence type="predicted"/>
<reference evidence="3 4" key="1">
    <citation type="journal article" date="2010" name="Stand. Genomic Sci.">
        <title>Complete genome sequence of Conexibacter woesei type strain (ID131577).</title>
        <authorList>
            <person name="Pukall R."/>
            <person name="Lapidus A."/>
            <person name="Glavina Del Rio T."/>
            <person name="Copeland A."/>
            <person name="Tice H."/>
            <person name="Cheng J.-F."/>
            <person name="Lucas S."/>
            <person name="Chen F."/>
            <person name="Nolan M."/>
            <person name="Bruce D."/>
            <person name="Goodwin L."/>
            <person name="Pitluck S."/>
            <person name="Mavromatis K."/>
            <person name="Ivanova N."/>
            <person name="Ovchinnikova G."/>
            <person name="Pati A."/>
            <person name="Chen A."/>
            <person name="Palaniappan K."/>
            <person name="Land M."/>
            <person name="Hauser L."/>
            <person name="Chang Y.-J."/>
            <person name="Jeffries C.D."/>
            <person name="Chain P."/>
            <person name="Meincke L."/>
            <person name="Sims D."/>
            <person name="Brettin T."/>
            <person name="Detter J.C."/>
            <person name="Rohde M."/>
            <person name="Goeker M."/>
            <person name="Bristow J."/>
            <person name="Eisen J.A."/>
            <person name="Markowitz V."/>
            <person name="Kyrpides N.C."/>
            <person name="Klenk H.-P."/>
            <person name="Hugenholtz P."/>
        </authorList>
    </citation>
    <scope>NUCLEOTIDE SEQUENCE [LARGE SCALE GENOMIC DNA]</scope>
    <source>
        <strain evidence="4">DSM 14684 / CIP 108061 / JCM 11494 / NBRC 100937 / ID131577</strain>
    </source>
</reference>
<dbReference type="Proteomes" id="UP000008229">
    <property type="component" value="Chromosome"/>
</dbReference>
<name>D3F4L8_CONWI</name>
<keyword evidence="4" id="KW-1185">Reference proteome</keyword>
<protein>
    <recommendedName>
        <fullName evidence="5">Peptidase M28 domain-containing protein</fullName>
    </recommendedName>
</protein>
<evidence type="ECO:0008006" key="5">
    <source>
        <dbReference type="Google" id="ProtNLM"/>
    </source>
</evidence>
<keyword evidence="2" id="KW-0472">Membrane</keyword>
<feature type="region of interest" description="Disordered" evidence="1">
    <location>
        <begin position="1"/>
        <end position="21"/>
    </location>
</feature>
<feature type="transmembrane region" description="Helical" evidence="2">
    <location>
        <begin position="204"/>
        <end position="225"/>
    </location>
</feature>
<dbReference type="RefSeq" id="WP_012935526.1">
    <property type="nucleotide sequence ID" value="NC_013739.1"/>
</dbReference>
<dbReference type="EMBL" id="CP001854">
    <property type="protein sequence ID" value="ADB52475.1"/>
    <property type="molecule type" value="Genomic_DNA"/>
</dbReference>
<feature type="transmembrane region" description="Helical" evidence="2">
    <location>
        <begin position="57"/>
        <end position="90"/>
    </location>
</feature>
<dbReference type="AlphaFoldDB" id="D3F4L8"/>
<dbReference type="HOGENOM" id="CLU_717106_0_0_11"/>
<organism evidence="3 4">
    <name type="scientific">Conexibacter woesei (strain DSM 14684 / CCUG 47730 / CIP 108061 / JCM 11494 / NBRC 100937 / ID131577)</name>
    <dbReference type="NCBI Taxonomy" id="469383"/>
    <lineage>
        <taxon>Bacteria</taxon>
        <taxon>Bacillati</taxon>
        <taxon>Actinomycetota</taxon>
        <taxon>Thermoleophilia</taxon>
        <taxon>Solirubrobacterales</taxon>
        <taxon>Conexibacteraceae</taxon>
        <taxon>Conexibacter</taxon>
    </lineage>
</organism>
<dbReference type="KEGG" id="cwo:Cwoe_4059"/>
<keyword evidence="2" id="KW-1133">Transmembrane helix</keyword>
<dbReference type="STRING" id="469383.Cwoe_4059"/>
<evidence type="ECO:0000313" key="3">
    <source>
        <dbReference type="EMBL" id="ADB52475.1"/>
    </source>
</evidence>
<evidence type="ECO:0000256" key="1">
    <source>
        <dbReference type="SAM" id="MobiDB-lite"/>
    </source>
</evidence>
<keyword evidence="2" id="KW-0812">Transmembrane</keyword>
<evidence type="ECO:0000256" key="2">
    <source>
        <dbReference type="SAM" id="Phobius"/>
    </source>
</evidence>
<feature type="transmembrane region" description="Helical" evidence="2">
    <location>
        <begin position="176"/>
        <end position="198"/>
    </location>
</feature>
<accession>D3F4L8</accession>
<gene>
    <name evidence="3" type="ordered locus">Cwoe_4059</name>
</gene>
<sequence length="385" mass="38581">MELEQIADGLGAFPDRAPGSDGERRAALWLAERLRDGGRTAEVQTHWVRPHWELAHALHAGLGVVASVVAVGAPAVGLALALVALLSLLLDLSGRVFLLRRLTPERATQNVVAAGGSAGGGASAAGGGAAVAAGGGAETAGGGAGEAPLRVILTAHCDAPRGGLVRRLGRAGGGRLPGPFFWVALALAAVAACAGVRLPGGDGAALGAIQLVPTLVLLGALGLLVDAALASPAPADAGAAAVVIAAARVLDAVPPPGLAVDVVLAGAGEGQALGFLSHLRRTRPARERTVVVEVTASGGDAMPTWWTSDGSLLPLRYHPRLVELAGVAAAEERHLGARPRRGRQIGAALRARQRRLPAIRLAAPEPSAALALTLALVEALADDRG</sequence>
<reference evidence="4" key="2">
    <citation type="submission" date="2010-01" db="EMBL/GenBank/DDBJ databases">
        <title>The complete genome of Conexibacter woesei DSM 14684.</title>
        <authorList>
            <consortium name="US DOE Joint Genome Institute (JGI-PGF)"/>
            <person name="Lucas S."/>
            <person name="Copeland A."/>
            <person name="Lapidus A."/>
            <person name="Glavina del Rio T."/>
            <person name="Dalin E."/>
            <person name="Tice H."/>
            <person name="Bruce D."/>
            <person name="Goodwin L."/>
            <person name="Pitluck S."/>
            <person name="Kyrpides N."/>
            <person name="Mavromatis K."/>
            <person name="Ivanova N."/>
            <person name="Mikhailova N."/>
            <person name="Chertkov O."/>
            <person name="Brettin T."/>
            <person name="Detter J.C."/>
            <person name="Han C."/>
            <person name="Larimer F."/>
            <person name="Land M."/>
            <person name="Hauser L."/>
            <person name="Markowitz V."/>
            <person name="Cheng J.-F."/>
            <person name="Hugenholtz P."/>
            <person name="Woyke T."/>
            <person name="Wu D."/>
            <person name="Pukall R."/>
            <person name="Steenblock K."/>
            <person name="Schneider S."/>
            <person name="Klenk H.-P."/>
            <person name="Eisen J.A."/>
        </authorList>
    </citation>
    <scope>NUCLEOTIDE SEQUENCE [LARGE SCALE GENOMIC DNA]</scope>
    <source>
        <strain evidence="4">DSM 14684 / CIP 108061 / JCM 11494 / NBRC 100937 / ID131577</strain>
    </source>
</reference>